<dbReference type="Proteomes" id="UP000855471">
    <property type="component" value="Unassembled WGS sequence"/>
</dbReference>
<name>A0A0D7L5M0_CITFR</name>
<accession>A0A0D7L5M0</accession>
<dbReference type="EMBL" id="DACSXJ010000044">
    <property type="protein sequence ID" value="HAT3900057.1"/>
    <property type="molecule type" value="Genomic_DNA"/>
</dbReference>
<protein>
    <submittedName>
        <fullName evidence="1">Uncharacterized protein</fullName>
    </submittedName>
</protein>
<dbReference type="AlphaFoldDB" id="A0A0D7L5M0"/>
<gene>
    <name evidence="1" type="ORF">I9Y29_004547</name>
</gene>
<reference evidence="1" key="1">
    <citation type="journal article" date="2018" name="Genome Biol.">
        <title>SKESA: strategic k-mer extension for scrupulous assemblies.</title>
        <authorList>
            <person name="Souvorov A."/>
            <person name="Agarwala R."/>
            <person name="Lipman D.J."/>
        </authorList>
    </citation>
    <scope>NUCLEOTIDE SEQUENCE</scope>
    <source>
        <strain evidence="1">O50</strain>
    </source>
</reference>
<dbReference type="OrthoDB" id="6637506at2"/>
<reference evidence="1" key="2">
    <citation type="submission" date="2020-09" db="EMBL/GenBank/DDBJ databases">
        <authorList>
            <consortium name="NCBI Pathogen Detection Project"/>
        </authorList>
    </citation>
    <scope>NUCLEOTIDE SEQUENCE</scope>
    <source>
        <strain evidence="1">O50</strain>
    </source>
</reference>
<comment type="caution">
    <text evidence="1">The sequence shown here is derived from an EMBL/GenBank/DDBJ whole genome shotgun (WGS) entry which is preliminary data.</text>
</comment>
<evidence type="ECO:0000313" key="1">
    <source>
        <dbReference type="EMBL" id="HAT3900057.1"/>
    </source>
</evidence>
<dbReference type="RefSeq" id="WP_040080119.1">
    <property type="nucleotide sequence ID" value="NZ_CP037738.1"/>
</dbReference>
<organism evidence="1">
    <name type="scientific">Citrobacter freundii</name>
    <dbReference type="NCBI Taxonomy" id="546"/>
    <lineage>
        <taxon>Bacteria</taxon>
        <taxon>Pseudomonadati</taxon>
        <taxon>Pseudomonadota</taxon>
        <taxon>Gammaproteobacteria</taxon>
        <taxon>Enterobacterales</taxon>
        <taxon>Enterobacteriaceae</taxon>
        <taxon>Citrobacter</taxon>
        <taxon>Citrobacter freundii complex</taxon>
    </lineage>
</organism>
<sequence>MGHYTIRTNDDEDQVIRKAQEVTGMASASKAFMTAILELQRNRDEITQLRRSLAQEKARSQELVSSVNQFRSSLNTMFELADNGKS</sequence>
<proteinExistence type="predicted"/>